<evidence type="ECO:0000313" key="9">
    <source>
        <dbReference type="Proteomes" id="UP000295689"/>
    </source>
</evidence>
<dbReference type="Gene3D" id="3.90.1150.10">
    <property type="entry name" value="Aspartate Aminotransferase, domain 1"/>
    <property type="match status" value="1"/>
</dbReference>
<accession>A0A4R2BHT6</accession>
<dbReference type="AlphaFoldDB" id="A0A4R2BHT6"/>
<reference evidence="8 9" key="1">
    <citation type="journal article" date="2015" name="Stand. Genomic Sci.">
        <title>Genomic Encyclopedia of Bacterial and Archaeal Type Strains, Phase III: the genomes of soil and plant-associated and newly described type strains.</title>
        <authorList>
            <person name="Whitman W.B."/>
            <person name="Woyke T."/>
            <person name="Klenk H.P."/>
            <person name="Zhou Y."/>
            <person name="Lilburn T.G."/>
            <person name="Beck B.J."/>
            <person name="De Vos P."/>
            <person name="Vandamme P."/>
            <person name="Eisen J.A."/>
            <person name="Garrity G."/>
            <person name="Hugenholtz P."/>
            <person name="Kyrpides N.C."/>
        </authorList>
    </citation>
    <scope>NUCLEOTIDE SEQUENCE [LARGE SCALE GENOMIC DNA]</scope>
    <source>
        <strain evidence="8 9">CV53</strain>
    </source>
</reference>
<comment type="similarity">
    <text evidence="2 7">Belongs to the group II decarboxylase family.</text>
</comment>
<dbReference type="InterPro" id="IPR021115">
    <property type="entry name" value="Pyridoxal-P_BS"/>
</dbReference>
<dbReference type="GO" id="GO:0004058">
    <property type="term" value="F:aromatic-L-amino-acid decarboxylase activity"/>
    <property type="evidence" value="ECO:0007669"/>
    <property type="project" value="UniProtKB-ARBA"/>
</dbReference>
<dbReference type="Gene3D" id="3.40.640.10">
    <property type="entry name" value="Type I PLP-dependent aspartate aminotransferase-like (Major domain)"/>
    <property type="match status" value="1"/>
</dbReference>
<feature type="modified residue" description="N6-(pyridoxal phosphate)lysine" evidence="6">
    <location>
        <position position="313"/>
    </location>
</feature>
<dbReference type="SUPFAM" id="SSF53383">
    <property type="entry name" value="PLP-dependent transferases"/>
    <property type="match status" value="1"/>
</dbReference>
<dbReference type="GO" id="GO:0030170">
    <property type="term" value="F:pyridoxal phosphate binding"/>
    <property type="evidence" value="ECO:0007669"/>
    <property type="project" value="InterPro"/>
</dbReference>
<gene>
    <name evidence="8" type="ORF">EV146_104230</name>
</gene>
<protein>
    <submittedName>
        <fullName evidence="8">L-2,4-diaminobutyrate decarboxylase</fullName>
    </submittedName>
</protein>
<comment type="caution">
    <text evidence="8">The sequence shown here is derived from an EMBL/GenBank/DDBJ whole genome shotgun (WGS) entry which is preliminary data.</text>
</comment>
<name>A0A4R2BHT6_9BACI</name>
<dbReference type="PANTHER" id="PTHR45677">
    <property type="entry name" value="GLUTAMATE DECARBOXYLASE-RELATED"/>
    <property type="match status" value="1"/>
</dbReference>
<dbReference type="InterPro" id="IPR015424">
    <property type="entry name" value="PyrdxlP-dep_Trfase"/>
</dbReference>
<evidence type="ECO:0000256" key="5">
    <source>
        <dbReference type="ARBA" id="ARBA00023239"/>
    </source>
</evidence>
<comment type="cofactor">
    <cofactor evidence="1 6 7">
        <name>pyridoxal 5'-phosphate</name>
        <dbReference type="ChEBI" id="CHEBI:597326"/>
    </cofactor>
</comment>
<dbReference type="EMBL" id="SLVV01000004">
    <property type="protein sequence ID" value="TCN26123.1"/>
    <property type="molecule type" value="Genomic_DNA"/>
</dbReference>
<evidence type="ECO:0000256" key="6">
    <source>
        <dbReference type="PIRSR" id="PIRSR602129-50"/>
    </source>
</evidence>
<dbReference type="Gene3D" id="1.20.1650.10">
    <property type="entry name" value="PLP-dependent transferases"/>
    <property type="match status" value="1"/>
</dbReference>
<proteinExistence type="inferred from homology"/>
<sequence length="515" mass="58373">MRQDFAKWFLHPGDVSQTTYRALMEKAMVLVSDQSKKRVQPFSGTSREKIHSNVKEILSISEGVQDIDKVMDEIDKGIVNDSLWISHPSSMAHLHCPPLLPSLAAEVLLNALNQSMDSWDQSPAATYVEAELIKFFTKKIGYTSDGDGTFTAGGTQSNYMGMLLARNKACNTYFSVLVQKEGLPAEARKLRILCSEHAHFTVQKSASQLGLGSDAVVKVETNNKRQLCIENAKKKIRQLREQGLIPFMVVATAGTTDFGSIDPLKELAKLSNEEQLWLHVDAAYGGALLFSHQYSHLVSGLCLADSITIDFHKLYYQTISCGAFFVKNKEDFLQIAYHADYLNPEQDQEKGIINLVEKSVQTTKRFDALKLLMTFKLVGTELFGEMVDYTIDLAKKTADMLKEDPFFEVHNDPELNAVIFRYRPLICQNQKNADEINQEIQRYFYQSGELIMAKTKENGKVFLKFTMLNPLNTIENMRMHIERIRQAGEKFEKTQGEIQNECSVYNESSYRTESN</sequence>
<dbReference type="PROSITE" id="PS00392">
    <property type="entry name" value="DDC_GAD_HDC_YDC"/>
    <property type="match status" value="1"/>
</dbReference>
<dbReference type="InterPro" id="IPR015422">
    <property type="entry name" value="PyrdxlP-dep_Trfase_small"/>
</dbReference>
<dbReference type="RefSeq" id="WP_132004336.1">
    <property type="nucleotide sequence ID" value="NZ_JABUHM010000009.1"/>
</dbReference>
<organism evidence="8 9">
    <name type="scientific">Mesobacillus foraminis</name>
    <dbReference type="NCBI Taxonomy" id="279826"/>
    <lineage>
        <taxon>Bacteria</taxon>
        <taxon>Bacillati</taxon>
        <taxon>Bacillota</taxon>
        <taxon>Bacilli</taxon>
        <taxon>Bacillales</taxon>
        <taxon>Bacillaceae</taxon>
        <taxon>Mesobacillus</taxon>
    </lineage>
</organism>
<keyword evidence="5 7" id="KW-0456">Lyase</keyword>
<evidence type="ECO:0000256" key="7">
    <source>
        <dbReference type="RuleBase" id="RU000382"/>
    </source>
</evidence>
<evidence type="ECO:0000256" key="3">
    <source>
        <dbReference type="ARBA" id="ARBA00022793"/>
    </source>
</evidence>
<evidence type="ECO:0000256" key="4">
    <source>
        <dbReference type="ARBA" id="ARBA00022898"/>
    </source>
</evidence>
<evidence type="ECO:0000256" key="1">
    <source>
        <dbReference type="ARBA" id="ARBA00001933"/>
    </source>
</evidence>
<keyword evidence="4 6" id="KW-0663">Pyridoxal phosphate</keyword>
<dbReference type="Pfam" id="PF00282">
    <property type="entry name" value="Pyridoxal_deC"/>
    <property type="match status" value="1"/>
</dbReference>
<keyword evidence="3" id="KW-0210">Decarboxylase</keyword>
<keyword evidence="9" id="KW-1185">Reference proteome</keyword>
<evidence type="ECO:0000313" key="8">
    <source>
        <dbReference type="EMBL" id="TCN26123.1"/>
    </source>
</evidence>
<evidence type="ECO:0000256" key="2">
    <source>
        <dbReference type="ARBA" id="ARBA00009533"/>
    </source>
</evidence>
<dbReference type="PANTHER" id="PTHR45677:SF8">
    <property type="entry name" value="CYSTEINE SULFINIC ACID DECARBOXYLASE"/>
    <property type="match status" value="1"/>
</dbReference>
<dbReference type="GO" id="GO:0005737">
    <property type="term" value="C:cytoplasm"/>
    <property type="evidence" value="ECO:0007669"/>
    <property type="project" value="TreeGrafter"/>
</dbReference>
<dbReference type="GO" id="GO:0019752">
    <property type="term" value="P:carboxylic acid metabolic process"/>
    <property type="evidence" value="ECO:0007669"/>
    <property type="project" value="InterPro"/>
</dbReference>
<dbReference type="Proteomes" id="UP000295689">
    <property type="component" value="Unassembled WGS sequence"/>
</dbReference>
<dbReference type="InterPro" id="IPR002129">
    <property type="entry name" value="PyrdxlP-dep_de-COase"/>
</dbReference>
<dbReference type="InterPro" id="IPR015421">
    <property type="entry name" value="PyrdxlP-dep_Trfase_major"/>
</dbReference>
<dbReference type="CDD" id="cd06450">
    <property type="entry name" value="DOPA_deC_like"/>
    <property type="match status" value="1"/>
</dbReference>